<evidence type="ECO:0000256" key="5">
    <source>
        <dbReference type="PROSITE-ProRule" id="PRU00169"/>
    </source>
</evidence>
<dbReference type="PRINTS" id="PR00344">
    <property type="entry name" value="BCTRLSENSOR"/>
</dbReference>
<comment type="caution">
    <text evidence="12">The sequence shown here is derived from an EMBL/GenBank/DDBJ whole genome shotgun (WGS) entry which is preliminary data.</text>
</comment>
<keyword evidence="13" id="KW-1185">Reference proteome</keyword>
<protein>
    <recommendedName>
        <fullName evidence="2">histidine kinase</fullName>
        <ecNumber evidence="2">2.7.13.3</ecNumber>
    </recommendedName>
</protein>
<feature type="domain" description="Response regulatory" evidence="9">
    <location>
        <begin position="563"/>
        <end position="679"/>
    </location>
</feature>
<feature type="domain" description="PAS" evidence="10">
    <location>
        <begin position="162"/>
        <end position="206"/>
    </location>
</feature>
<evidence type="ECO:0000259" key="10">
    <source>
        <dbReference type="PROSITE" id="PS50112"/>
    </source>
</evidence>
<accession>A0A2P5TMN2</accession>
<dbReference type="SUPFAM" id="SSF52172">
    <property type="entry name" value="CheY-like"/>
    <property type="match status" value="2"/>
</dbReference>
<keyword evidence="3 5" id="KW-0597">Phosphoprotein</keyword>
<sequence length="692" mass="76641">MTLKSLLTISAGQAATLPKILAVDDRPENLHSLQRILAGLQAEIITARSGHEALAQTLRHDFAVILLDVMMPEMDGFETASLIHDNPTSRHVPIIFVTAADKDQSFEGKGYDLGAVDYLFKPLQPHILLSKVQVFLQLARQQQQLQQSLREVHQLRDNNELLLRSVGEGILSLDLSGHIGFANPAAARLLGLDVSQLAGTNLTDFLLLTEHQAADAQWLTDTFSLHSREASSSTCDQHWLRHAGGHLFPVEYTLSPLHGRNGDFAGVVLVFLDISERKEREALELASKYKSAFLANISHELRTPLHSLLILAKQLAANSEGNLNSDQIKAAGVIQQEGKDLLRLINDILDLSKVEAGKMAMHWEAVSIADMLRHLQSQFTPLAAEKQLVFTITQNIDMPEVLHTDRQRLQQILKNLLSNALKFTHEGEVVLTVSQEENEVIAFTVSDTGIGIADAKQAEIFEAFQQVDVAINRHYEGTGLGLAICRELARLLGAHITLQSQPGQGSHFTLLLPLKPSSSRIRLDTLTTRPHTESVKLPEPQPASPSRQAEPSPRLAELARGKTLLLVDSDMRNSFTLTAQFRQHGFRVIKADSYPTALARLTPEARIDVLIMALMPPHHQARQLFTALQDSQYAPIPALVLLASAEQKQAEAWLQQEAVPCLVKPLDISLLQAWLLEQLEQQLEQQQASREV</sequence>
<dbReference type="Pfam" id="PF13426">
    <property type="entry name" value="PAS_9"/>
    <property type="match status" value="1"/>
</dbReference>
<dbReference type="EMBL" id="MPZM01000013">
    <property type="protein sequence ID" value="PPL16672.1"/>
    <property type="molecule type" value="Genomic_DNA"/>
</dbReference>
<dbReference type="EC" id="2.7.13.3" evidence="2"/>
<dbReference type="InterPro" id="IPR036890">
    <property type="entry name" value="HATPase_C_sf"/>
</dbReference>
<dbReference type="AlphaFoldDB" id="A0A2P5TMN2"/>
<dbReference type="SUPFAM" id="SSF55785">
    <property type="entry name" value="PYP-like sensor domain (PAS domain)"/>
    <property type="match status" value="1"/>
</dbReference>
<dbReference type="Pfam" id="PF00512">
    <property type="entry name" value="HisKA"/>
    <property type="match status" value="1"/>
</dbReference>
<dbReference type="OrthoDB" id="9792854at2"/>
<dbReference type="CDD" id="cd16922">
    <property type="entry name" value="HATPase_EvgS-ArcB-TorS-like"/>
    <property type="match status" value="1"/>
</dbReference>
<dbReference type="InterPro" id="IPR011006">
    <property type="entry name" value="CheY-like_superfamily"/>
</dbReference>
<evidence type="ECO:0000313" key="13">
    <source>
        <dbReference type="Proteomes" id="UP000242231"/>
    </source>
</evidence>
<organism evidence="12 13">
    <name type="scientific">Oceanisphaera arctica</name>
    <dbReference type="NCBI Taxonomy" id="641510"/>
    <lineage>
        <taxon>Bacteria</taxon>
        <taxon>Pseudomonadati</taxon>
        <taxon>Pseudomonadota</taxon>
        <taxon>Gammaproteobacteria</taxon>
        <taxon>Aeromonadales</taxon>
        <taxon>Aeromonadaceae</taxon>
        <taxon>Oceanisphaera</taxon>
    </lineage>
</organism>
<dbReference type="Pfam" id="PF00072">
    <property type="entry name" value="Response_reg"/>
    <property type="match status" value="2"/>
</dbReference>
<feature type="region of interest" description="Disordered" evidence="7">
    <location>
        <begin position="526"/>
        <end position="554"/>
    </location>
</feature>
<dbReference type="Gene3D" id="1.10.287.130">
    <property type="match status" value="1"/>
</dbReference>
<name>A0A2P5TMN2_9GAMM</name>
<dbReference type="InterPro" id="IPR000700">
    <property type="entry name" value="PAS-assoc_C"/>
</dbReference>
<dbReference type="InterPro" id="IPR005467">
    <property type="entry name" value="His_kinase_dom"/>
</dbReference>
<dbReference type="PROSITE" id="PS50109">
    <property type="entry name" value="HIS_KIN"/>
    <property type="match status" value="1"/>
</dbReference>
<proteinExistence type="predicted"/>
<dbReference type="InterPro" id="IPR001610">
    <property type="entry name" value="PAC"/>
</dbReference>
<dbReference type="PANTHER" id="PTHR45339:SF1">
    <property type="entry name" value="HYBRID SIGNAL TRANSDUCTION HISTIDINE KINASE J"/>
    <property type="match status" value="1"/>
</dbReference>
<dbReference type="PROSITE" id="PS50113">
    <property type="entry name" value="PAC"/>
    <property type="match status" value="1"/>
</dbReference>
<dbReference type="Gene3D" id="3.30.565.10">
    <property type="entry name" value="Histidine kinase-like ATPase, C-terminal domain"/>
    <property type="match status" value="1"/>
</dbReference>
<dbReference type="InterPro" id="IPR003594">
    <property type="entry name" value="HATPase_dom"/>
</dbReference>
<dbReference type="SUPFAM" id="SSF55874">
    <property type="entry name" value="ATPase domain of HSP90 chaperone/DNA topoisomerase II/histidine kinase"/>
    <property type="match status" value="1"/>
</dbReference>
<feature type="coiled-coil region" evidence="6">
    <location>
        <begin position="138"/>
        <end position="165"/>
    </location>
</feature>
<dbReference type="InterPro" id="IPR035965">
    <property type="entry name" value="PAS-like_dom_sf"/>
</dbReference>
<dbReference type="CDD" id="cd00130">
    <property type="entry name" value="PAS"/>
    <property type="match status" value="1"/>
</dbReference>
<dbReference type="SMART" id="SM00091">
    <property type="entry name" value="PAS"/>
    <property type="match status" value="1"/>
</dbReference>
<dbReference type="GO" id="GO:0000155">
    <property type="term" value="F:phosphorelay sensor kinase activity"/>
    <property type="evidence" value="ECO:0007669"/>
    <property type="project" value="InterPro"/>
</dbReference>
<dbReference type="Gene3D" id="3.40.50.2300">
    <property type="match status" value="2"/>
</dbReference>
<dbReference type="RefSeq" id="WP_104486263.1">
    <property type="nucleotide sequence ID" value="NZ_BMYB01000014.1"/>
</dbReference>
<reference evidence="13" key="1">
    <citation type="submission" date="2016-11" db="EMBL/GenBank/DDBJ databases">
        <authorList>
            <person name="Sisinthy S."/>
            <person name="Ara S."/>
            <person name="Gundlapally S.R."/>
        </authorList>
    </citation>
    <scope>NUCLEOTIDE SEQUENCE [LARGE SCALE GENOMIC DNA]</scope>
    <source>
        <strain evidence="13">V1-41</strain>
    </source>
</reference>
<dbReference type="SMART" id="SM00387">
    <property type="entry name" value="HATPase_c"/>
    <property type="match status" value="1"/>
</dbReference>
<keyword evidence="6" id="KW-0175">Coiled coil</keyword>
<dbReference type="Proteomes" id="UP000242231">
    <property type="component" value="Unassembled WGS sequence"/>
</dbReference>
<evidence type="ECO:0000256" key="1">
    <source>
        <dbReference type="ARBA" id="ARBA00000085"/>
    </source>
</evidence>
<dbReference type="SMART" id="SM00448">
    <property type="entry name" value="REC"/>
    <property type="match status" value="2"/>
</dbReference>
<comment type="catalytic activity">
    <reaction evidence="1">
        <text>ATP + protein L-histidine = ADP + protein N-phospho-L-histidine.</text>
        <dbReference type="EC" id="2.7.13.3"/>
    </reaction>
</comment>
<feature type="domain" description="Histidine kinase" evidence="8">
    <location>
        <begin position="296"/>
        <end position="516"/>
    </location>
</feature>
<feature type="modified residue" description="4-aspartylphosphate" evidence="5">
    <location>
        <position position="68"/>
    </location>
</feature>
<dbReference type="SUPFAM" id="SSF47384">
    <property type="entry name" value="Homodimeric domain of signal transducing histidine kinase"/>
    <property type="match status" value="1"/>
</dbReference>
<dbReference type="InterPro" id="IPR004358">
    <property type="entry name" value="Sig_transdc_His_kin-like_C"/>
</dbReference>
<dbReference type="SMART" id="SM00086">
    <property type="entry name" value="PAC"/>
    <property type="match status" value="1"/>
</dbReference>
<evidence type="ECO:0000259" key="9">
    <source>
        <dbReference type="PROSITE" id="PS50110"/>
    </source>
</evidence>
<dbReference type="PANTHER" id="PTHR45339">
    <property type="entry name" value="HYBRID SIGNAL TRANSDUCTION HISTIDINE KINASE J"/>
    <property type="match status" value="1"/>
</dbReference>
<evidence type="ECO:0000256" key="7">
    <source>
        <dbReference type="SAM" id="MobiDB-lite"/>
    </source>
</evidence>
<dbReference type="PROSITE" id="PS50110">
    <property type="entry name" value="RESPONSE_REGULATORY"/>
    <property type="match status" value="2"/>
</dbReference>
<keyword evidence="4" id="KW-0902">Two-component regulatory system</keyword>
<evidence type="ECO:0000313" key="12">
    <source>
        <dbReference type="EMBL" id="PPL16672.1"/>
    </source>
</evidence>
<evidence type="ECO:0000256" key="4">
    <source>
        <dbReference type="ARBA" id="ARBA00023012"/>
    </source>
</evidence>
<dbReference type="SMART" id="SM00388">
    <property type="entry name" value="HisKA"/>
    <property type="match status" value="1"/>
</dbReference>
<dbReference type="InterPro" id="IPR003661">
    <property type="entry name" value="HisK_dim/P_dom"/>
</dbReference>
<evidence type="ECO:0000256" key="6">
    <source>
        <dbReference type="SAM" id="Coils"/>
    </source>
</evidence>
<dbReference type="NCBIfam" id="TIGR00229">
    <property type="entry name" value="sensory_box"/>
    <property type="match status" value="1"/>
</dbReference>
<dbReference type="InterPro" id="IPR000014">
    <property type="entry name" value="PAS"/>
</dbReference>
<dbReference type="CDD" id="cd00082">
    <property type="entry name" value="HisKA"/>
    <property type="match status" value="1"/>
</dbReference>
<gene>
    <name evidence="12" type="ORF">UN63_08040</name>
</gene>
<dbReference type="Pfam" id="PF02518">
    <property type="entry name" value="HATPase_c"/>
    <property type="match status" value="1"/>
</dbReference>
<evidence type="ECO:0000256" key="2">
    <source>
        <dbReference type="ARBA" id="ARBA00012438"/>
    </source>
</evidence>
<dbReference type="PROSITE" id="PS50112">
    <property type="entry name" value="PAS"/>
    <property type="match status" value="1"/>
</dbReference>
<evidence type="ECO:0000256" key="3">
    <source>
        <dbReference type="ARBA" id="ARBA00022553"/>
    </source>
</evidence>
<feature type="domain" description="PAC" evidence="11">
    <location>
        <begin position="233"/>
        <end position="286"/>
    </location>
</feature>
<evidence type="ECO:0000259" key="11">
    <source>
        <dbReference type="PROSITE" id="PS50113"/>
    </source>
</evidence>
<dbReference type="InterPro" id="IPR001789">
    <property type="entry name" value="Sig_transdc_resp-reg_receiver"/>
</dbReference>
<dbReference type="InterPro" id="IPR036097">
    <property type="entry name" value="HisK_dim/P_sf"/>
</dbReference>
<dbReference type="FunFam" id="3.30.565.10:FF:000010">
    <property type="entry name" value="Sensor histidine kinase RcsC"/>
    <property type="match status" value="1"/>
</dbReference>
<comment type="caution">
    <text evidence="5">Lacks conserved residue(s) required for the propagation of feature annotation.</text>
</comment>
<evidence type="ECO:0000259" key="8">
    <source>
        <dbReference type="PROSITE" id="PS50109"/>
    </source>
</evidence>
<dbReference type="Gene3D" id="3.30.450.20">
    <property type="entry name" value="PAS domain"/>
    <property type="match status" value="1"/>
</dbReference>
<feature type="domain" description="Response regulatory" evidence="9">
    <location>
        <begin position="19"/>
        <end position="136"/>
    </location>
</feature>